<feature type="non-terminal residue" evidence="2">
    <location>
        <position position="96"/>
    </location>
</feature>
<feature type="region of interest" description="Disordered" evidence="1">
    <location>
        <begin position="70"/>
        <end position="96"/>
    </location>
</feature>
<name>A0A9P6TVE1_9FUNG</name>
<feature type="compositionally biased region" description="Low complexity" evidence="1">
    <location>
        <begin position="14"/>
        <end position="26"/>
    </location>
</feature>
<protein>
    <submittedName>
        <fullName evidence="2">Uncharacterized protein</fullName>
    </submittedName>
</protein>
<dbReference type="AlphaFoldDB" id="A0A9P6TVE1"/>
<keyword evidence="3" id="KW-1185">Reference proteome</keyword>
<proteinExistence type="predicted"/>
<feature type="compositionally biased region" description="Polar residues" evidence="1">
    <location>
        <begin position="1"/>
        <end position="13"/>
    </location>
</feature>
<evidence type="ECO:0000313" key="3">
    <source>
        <dbReference type="Proteomes" id="UP000807716"/>
    </source>
</evidence>
<evidence type="ECO:0000256" key="1">
    <source>
        <dbReference type="SAM" id="MobiDB-lite"/>
    </source>
</evidence>
<dbReference type="Proteomes" id="UP000807716">
    <property type="component" value="Unassembled WGS sequence"/>
</dbReference>
<organism evidence="2 3">
    <name type="scientific">Actinomortierella ambigua</name>
    <dbReference type="NCBI Taxonomy" id="1343610"/>
    <lineage>
        <taxon>Eukaryota</taxon>
        <taxon>Fungi</taxon>
        <taxon>Fungi incertae sedis</taxon>
        <taxon>Mucoromycota</taxon>
        <taxon>Mortierellomycotina</taxon>
        <taxon>Mortierellomycetes</taxon>
        <taxon>Mortierellales</taxon>
        <taxon>Mortierellaceae</taxon>
        <taxon>Actinomortierella</taxon>
    </lineage>
</organism>
<gene>
    <name evidence="2" type="ORF">DFQ27_000597</name>
</gene>
<feature type="region of interest" description="Disordered" evidence="1">
    <location>
        <begin position="1"/>
        <end position="26"/>
    </location>
</feature>
<reference evidence="2" key="1">
    <citation type="journal article" date="2020" name="Fungal Divers.">
        <title>Resolving the Mortierellaceae phylogeny through synthesis of multi-gene phylogenetics and phylogenomics.</title>
        <authorList>
            <person name="Vandepol N."/>
            <person name="Liber J."/>
            <person name="Desiro A."/>
            <person name="Na H."/>
            <person name="Kennedy M."/>
            <person name="Barry K."/>
            <person name="Grigoriev I.V."/>
            <person name="Miller A.N."/>
            <person name="O'Donnell K."/>
            <person name="Stajich J.E."/>
            <person name="Bonito G."/>
        </authorList>
    </citation>
    <scope>NUCLEOTIDE SEQUENCE</scope>
    <source>
        <strain evidence="2">BC1065</strain>
    </source>
</reference>
<comment type="caution">
    <text evidence="2">The sequence shown here is derived from an EMBL/GenBank/DDBJ whole genome shotgun (WGS) entry which is preliminary data.</text>
</comment>
<sequence>MAFAQQSLETLDMSTSNSAAPPTTSVAASTIPMRTATFSLSHSVPVGANVFGTPTTTDAAALAGGLASSLAGTHVPGTPVPAHPSTLGGMMMMSDL</sequence>
<dbReference type="EMBL" id="JAAAJB010001150">
    <property type="protein sequence ID" value="KAG0248835.1"/>
    <property type="molecule type" value="Genomic_DNA"/>
</dbReference>
<evidence type="ECO:0000313" key="2">
    <source>
        <dbReference type="EMBL" id="KAG0248835.1"/>
    </source>
</evidence>
<accession>A0A9P6TVE1</accession>